<dbReference type="PROSITE" id="PS50238">
    <property type="entry name" value="RHOGAP"/>
    <property type="match status" value="1"/>
</dbReference>
<accession>A0AA39H6P9</accession>
<dbReference type="FunFam" id="1.10.555.10:FF:000026">
    <property type="entry name" value="Rho GTPase activating protein 4"/>
    <property type="match status" value="1"/>
</dbReference>
<gene>
    <name evidence="3" type="ORF">QR680_003423</name>
</gene>
<evidence type="ECO:0000259" key="2">
    <source>
        <dbReference type="PROSITE" id="PS50238"/>
    </source>
</evidence>
<evidence type="ECO:0000256" key="1">
    <source>
        <dbReference type="ARBA" id="ARBA00023054"/>
    </source>
</evidence>
<dbReference type="SMART" id="SM00055">
    <property type="entry name" value="FCH"/>
    <property type="match status" value="1"/>
</dbReference>
<dbReference type="Gene3D" id="1.10.555.10">
    <property type="entry name" value="Rho GTPase activation protein"/>
    <property type="match status" value="1"/>
</dbReference>
<keyword evidence="1" id="KW-0175">Coiled coil</keyword>
<dbReference type="PANTHER" id="PTHR14166">
    <property type="entry name" value="SLIT-ROBO RHO GTPASE ACTIVATING PROTEIN"/>
    <property type="match status" value="1"/>
</dbReference>
<dbReference type="InterPro" id="IPR056017">
    <property type="entry name" value="DUF7596"/>
</dbReference>
<dbReference type="InterPro" id="IPR027267">
    <property type="entry name" value="AH/BAR_dom_sf"/>
</dbReference>
<reference evidence="3" key="1">
    <citation type="submission" date="2023-06" db="EMBL/GenBank/DDBJ databases">
        <title>Genomic analysis of the entomopathogenic nematode Steinernema hermaphroditum.</title>
        <authorList>
            <person name="Schwarz E.M."/>
            <person name="Heppert J.K."/>
            <person name="Baniya A."/>
            <person name="Schwartz H.T."/>
            <person name="Tan C.-H."/>
            <person name="Antoshechkin I."/>
            <person name="Sternberg P.W."/>
            <person name="Goodrich-Blair H."/>
            <person name="Dillman A.R."/>
        </authorList>
    </citation>
    <scope>NUCLEOTIDE SEQUENCE</scope>
    <source>
        <strain evidence="3">PS9179</strain>
        <tissue evidence="3">Whole animal</tissue>
    </source>
</reference>
<dbReference type="SMART" id="SM00324">
    <property type="entry name" value="RhoGAP"/>
    <property type="match status" value="1"/>
</dbReference>
<comment type="caution">
    <text evidence="3">The sequence shown here is derived from an EMBL/GenBank/DDBJ whole genome shotgun (WGS) entry which is preliminary data.</text>
</comment>
<feature type="domain" description="Rho-GAP" evidence="2">
    <location>
        <begin position="524"/>
        <end position="712"/>
    </location>
</feature>
<dbReference type="CDD" id="cd07656">
    <property type="entry name" value="F-BAR_srGAP"/>
    <property type="match status" value="1"/>
</dbReference>
<dbReference type="GO" id="GO:0007165">
    <property type="term" value="P:signal transduction"/>
    <property type="evidence" value="ECO:0007669"/>
    <property type="project" value="InterPro"/>
</dbReference>
<dbReference type="Gene3D" id="1.20.1270.60">
    <property type="entry name" value="Arfaptin homology (AH) domain/BAR domain"/>
    <property type="match status" value="1"/>
</dbReference>
<organism evidence="3 4">
    <name type="scientific">Steinernema hermaphroditum</name>
    <dbReference type="NCBI Taxonomy" id="289476"/>
    <lineage>
        <taxon>Eukaryota</taxon>
        <taxon>Metazoa</taxon>
        <taxon>Ecdysozoa</taxon>
        <taxon>Nematoda</taxon>
        <taxon>Chromadorea</taxon>
        <taxon>Rhabditida</taxon>
        <taxon>Tylenchina</taxon>
        <taxon>Panagrolaimomorpha</taxon>
        <taxon>Strongyloidoidea</taxon>
        <taxon>Steinernematidae</taxon>
        <taxon>Steinernema</taxon>
    </lineage>
</organism>
<dbReference type="SUPFAM" id="SSF103657">
    <property type="entry name" value="BAR/IMD domain-like"/>
    <property type="match status" value="1"/>
</dbReference>
<dbReference type="InterPro" id="IPR051627">
    <property type="entry name" value="SLIT-ROBO_RhoGAP"/>
</dbReference>
<dbReference type="Proteomes" id="UP001175271">
    <property type="component" value="Unassembled WGS sequence"/>
</dbReference>
<dbReference type="EMBL" id="JAUCMV010000005">
    <property type="protein sequence ID" value="KAK0400251.1"/>
    <property type="molecule type" value="Genomic_DNA"/>
</dbReference>
<dbReference type="InterPro" id="IPR000198">
    <property type="entry name" value="RhoGAP_dom"/>
</dbReference>
<dbReference type="InterPro" id="IPR001060">
    <property type="entry name" value="FCH_dom"/>
</dbReference>
<keyword evidence="4" id="KW-1185">Reference proteome</keyword>
<name>A0AA39H6P9_9BILA</name>
<dbReference type="SUPFAM" id="SSF48350">
    <property type="entry name" value="GTPase activation domain, GAP"/>
    <property type="match status" value="1"/>
</dbReference>
<evidence type="ECO:0000313" key="3">
    <source>
        <dbReference type="EMBL" id="KAK0400251.1"/>
    </source>
</evidence>
<dbReference type="Pfam" id="PF00620">
    <property type="entry name" value="RhoGAP"/>
    <property type="match status" value="1"/>
</dbReference>
<dbReference type="Pfam" id="PF00611">
    <property type="entry name" value="FCH"/>
    <property type="match status" value="1"/>
</dbReference>
<proteinExistence type="predicted"/>
<dbReference type="InterPro" id="IPR008936">
    <property type="entry name" value="Rho_GTPase_activation_prot"/>
</dbReference>
<dbReference type="Pfam" id="PF24524">
    <property type="entry name" value="DUF7596"/>
    <property type="match status" value="1"/>
</dbReference>
<dbReference type="Gene3D" id="3.40.630.90">
    <property type="match status" value="1"/>
</dbReference>
<protein>
    <recommendedName>
        <fullName evidence="2">Rho-GAP domain-containing protein</fullName>
    </recommendedName>
</protein>
<dbReference type="AlphaFoldDB" id="A0AA39H6P9"/>
<sequence length="1215" mass="136295">MSISKKDKGATVIEFNAQVKEIRHQLAEQLRCLDQRSEVQVAIIAELNDYLKRRAEIDAEYAKQLDKLAKSFMHKQKSDKAKRETWSLFSSCTLFQQLVDDTKEEARHRSRIAEVVYNDVTHNLLARSDDITKITRKCREIGTYAHSEINRVLCELHTATKTYQVCFADSKAMSAKLLQAEQLKTRYEEANPSKAGTTRKHKALVKHVTKTMEKYDVVKLKCMRARNEYMLCVQAANAALNKYFADDVSDLIDCMDLGLGHWMGQLVESLTSCRKYLCHQEMGALASLSAFRESLDAKADKQKFIESNHSTFVLPRRFEFKGEAGDQTRCLSAEKGIADELTQRNRQIEIRLVDLRNESDDIWRTLEAAEKHIFHLQTADLERALTLENNRQNNSVSDFGTTSSTISHKDQKLSKYTLNEVVEQYVVKFSHYLLNGNLIHRLEARACGIRSALGAGSSCGMSLSSFDNSVGQCSQYDKDNGLHDSPAAPTLSHQVSIRTKKKRIGDAAVRGREIAYRRPRLFGGSLEEYVEKTGEQIPLVVTSSIRVISQYALHHQGIFRVSGSQIEINTFKDIFERGEDALRDVVDASDVNSVAGVLKLYLRELREPIFPIYLFDQLIDCAKATSSNLFISKITEIMNSLPHSSFLLLRYLFAFLNHLSEFSDENMMDPYNLAICFGPTLLPIPEGKDQVMYHNHVNDLVKYLIVYHDSVFNHHILGPLYEKYRIGNDDTHIFIDDSDGMTGGEEDNYGAHSDTKKSSACSTDLAADMPYYPISSDQSHQLTLSEISERFPGVWSRTSGSRASHYDDLSCNNTHGIDYREAISPTGAHSTAGGAFVVARIPDTQRASSSIAVILVQEPRAACEYRLYPSIPTSSSNHWSVLHLTEHVPPLQPTYPKECSMSTLLSNSKINELNIDLASVPATTVASIDGYDGKPAAIAALIKYSNTQAYCIVNKALDGLSEKAMKVDQKDEQDAYKLKLITIEDEAEDRRLLPLYAQAHHVAEARTAAEHLMDLLAEGVLGRTNLELKKNVTIDLFDSASNALWRDHVGFIVTDKFQFFQLTMPAVKAATLLSLCSGSQIKVVKGEHAEDNVVDFDGTLSPLNRSDYLTFLFGTCTVLSADRGNGVTGYLVARGDNIMGVYAEDVQTAHALLKHYIAEFKPSKIVLCARRGDWQDLVANEEASLRPIYRRHTRAVPSNVKWNKIFALNVGLNLF</sequence>
<evidence type="ECO:0000313" key="4">
    <source>
        <dbReference type="Proteomes" id="UP001175271"/>
    </source>
</evidence>